<evidence type="ECO:0000259" key="1">
    <source>
        <dbReference type="Pfam" id="PF07866"/>
    </source>
</evidence>
<evidence type="ECO:0000313" key="3">
    <source>
        <dbReference type="Proteomes" id="UP000070457"/>
    </source>
</evidence>
<dbReference type="Pfam" id="PF07866">
    <property type="entry name" value="DUF1653"/>
    <property type="match status" value="1"/>
</dbReference>
<sequence>MDITPGIYRHYKNKLYRVHFVALHSETQEQLVVYESLYDNETSRFWVRPLKMFTESVVVDGIETKRFTKIEPDEDL</sequence>
<dbReference type="InterPro" id="IPR037135">
    <property type="entry name" value="DUF1653-like_dom_sf"/>
</dbReference>
<organism evidence="2 3">
    <name type="scientific">candidate division WS6 bacterium OLB20</name>
    <dbReference type="NCBI Taxonomy" id="1617426"/>
    <lineage>
        <taxon>Bacteria</taxon>
        <taxon>Candidatus Dojkabacteria</taxon>
    </lineage>
</organism>
<dbReference type="EMBL" id="JYNZ01000002">
    <property type="protein sequence ID" value="KXK27406.1"/>
    <property type="molecule type" value="Genomic_DNA"/>
</dbReference>
<accession>A0A136M0K6</accession>
<protein>
    <recommendedName>
        <fullName evidence="1">DUF1653 domain-containing protein</fullName>
    </recommendedName>
</protein>
<dbReference type="InterPro" id="IPR023387">
    <property type="entry name" value="DUF1653-like_dom"/>
</dbReference>
<dbReference type="AlphaFoldDB" id="A0A136M0K6"/>
<reference evidence="2 3" key="1">
    <citation type="submission" date="2015-02" db="EMBL/GenBank/DDBJ databases">
        <title>Improved understanding of the partial-nitritation anammox process through 23 genomes representing the majority of the microbial community.</title>
        <authorList>
            <person name="Speth D.R."/>
            <person name="In T Zandt M."/>
            <person name="Guerrero Cruz S."/>
            <person name="Jetten M.S."/>
            <person name="Dutilh B.E."/>
        </authorList>
    </citation>
    <scope>NUCLEOTIDE SEQUENCE [LARGE SCALE GENOMIC DNA]</scope>
    <source>
        <strain evidence="2">OLB20</strain>
    </source>
</reference>
<gene>
    <name evidence="2" type="ORF">TR69_WS6001000282</name>
</gene>
<evidence type="ECO:0000313" key="2">
    <source>
        <dbReference type="EMBL" id="KXK27406.1"/>
    </source>
</evidence>
<comment type="caution">
    <text evidence="2">The sequence shown here is derived from an EMBL/GenBank/DDBJ whole genome shotgun (WGS) entry which is preliminary data.</text>
</comment>
<dbReference type="STRING" id="1617426.TR69_WS6001000282"/>
<dbReference type="Proteomes" id="UP000070457">
    <property type="component" value="Unassembled WGS sequence"/>
</dbReference>
<name>A0A136M0K6_9BACT</name>
<feature type="domain" description="DUF1653" evidence="1">
    <location>
        <begin position="6"/>
        <end position="68"/>
    </location>
</feature>
<dbReference type="Gene3D" id="2.30.30.320">
    <property type="entry name" value="DUF1653-like domain"/>
    <property type="match status" value="1"/>
</dbReference>
<proteinExistence type="predicted"/>